<feature type="domain" description="Glycosyltransferase 2-like" evidence="1">
    <location>
        <begin position="14"/>
        <end position="177"/>
    </location>
</feature>
<keyword evidence="2" id="KW-0328">Glycosyltransferase</keyword>
<dbReference type="AlphaFoldDB" id="A0A136LYQ5"/>
<name>A0A136LYQ5_9BACT</name>
<dbReference type="GO" id="GO:0006487">
    <property type="term" value="P:protein N-linked glycosylation"/>
    <property type="evidence" value="ECO:0007669"/>
    <property type="project" value="TreeGrafter"/>
</dbReference>
<gene>
    <name evidence="2" type="primary">csbB_1</name>
    <name evidence="2" type="ORF">TR69_WS6001000823</name>
</gene>
<reference evidence="2 3" key="1">
    <citation type="submission" date="2015-02" db="EMBL/GenBank/DDBJ databases">
        <title>Improved understanding of the partial-nitritation anammox process through 23 genomes representing the majority of the microbial community.</title>
        <authorList>
            <person name="Speth D.R."/>
            <person name="In T Zandt M."/>
            <person name="Guerrero Cruz S."/>
            <person name="Jetten M.S."/>
            <person name="Dutilh B.E."/>
        </authorList>
    </citation>
    <scope>NUCLEOTIDE SEQUENCE [LARGE SCALE GENOMIC DNA]</scope>
    <source>
        <strain evidence="2">OLB20</strain>
    </source>
</reference>
<protein>
    <submittedName>
        <fullName evidence="2">Putative glycosyltransferase CsbB</fullName>
        <ecNumber evidence="2">2.4.-.-</ecNumber>
    </submittedName>
</protein>
<keyword evidence="2" id="KW-0808">Transferase</keyword>
<evidence type="ECO:0000259" key="1">
    <source>
        <dbReference type="Pfam" id="PF00535"/>
    </source>
</evidence>
<dbReference type="GO" id="GO:0016757">
    <property type="term" value="F:glycosyltransferase activity"/>
    <property type="evidence" value="ECO:0007669"/>
    <property type="project" value="UniProtKB-KW"/>
</dbReference>
<organism evidence="2 3">
    <name type="scientific">candidate division WS6 bacterium OLB20</name>
    <dbReference type="NCBI Taxonomy" id="1617426"/>
    <lineage>
        <taxon>Bacteria</taxon>
        <taxon>Candidatus Dojkabacteria</taxon>
    </lineage>
</organism>
<proteinExistence type="predicted"/>
<dbReference type="Gene3D" id="3.90.550.10">
    <property type="entry name" value="Spore Coat Polysaccharide Biosynthesis Protein SpsA, Chain A"/>
    <property type="match status" value="1"/>
</dbReference>
<evidence type="ECO:0000313" key="2">
    <source>
        <dbReference type="EMBL" id="KXK26802.1"/>
    </source>
</evidence>
<dbReference type="EC" id="2.4.-.-" evidence="2"/>
<dbReference type="InterPro" id="IPR001173">
    <property type="entry name" value="Glyco_trans_2-like"/>
</dbReference>
<dbReference type="EMBL" id="JYNZ01000003">
    <property type="protein sequence ID" value="KXK26802.1"/>
    <property type="molecule type" value="Genomic_DNA"/>
</dbReference>
<comment type="caution">
    <text evidence="2">The sequence shown here is derived from an EMBL/GenBank/DDBJ whole genome shotgun (WGS) entry which is preliminary data.</text>
</comment>
<dbReference type="STRING" id="1617426.TR69_WS6001000823"/>
<dbReference type="InterPro" id="IPR029044">
    <property type="entry name" value="Nucleotide-diphossugar_trans"/>
</dbReference>
<dbReference type="Proteomes" id="UP000070457">
    <property type="component" value="Unassembled WGS sequence"/>
</dbReference>
<dbReference type="SUPFAM" id="SSF53448">
    <property type="entry name" value="Nucleotide-diphospho-sugar transferases"/>
    <property type="match status" value="1"/>
</dbReference>
<sequence>MNRTTNQSDKILVSIVIPAYRAGRFILETVKSRLVELESLHVPYEIIVVIDGRSVETAEALKKLAHPNVRYYHYEKNRGKGFAVKFGMARARGAYIGYVDAGADILPGNLTRLITTMQKTHADAVIPSKWHPDTLLHYSGRRRLFSKLYNAFSRILLGIPVRDTQVGVKLYRRELVHAVIPRLLVKRFAFEVEFLSVAWSLGFKRFEEVPVTLKEDIEGSTVTLLEGIRSFWDTAAVFYRLRLLRYYRGADAGYFLQLKQELSTLRLLD</sequence>
<dbReference type="Pfam" id="PF00535">
    <property type="entry name" value="Glycos_transf_2"/>
    <property type="match status" value="1"/>
</dbReference>
<evidence type="ECO:0000313" key="3">
    <source>
        <dbReference type="Proteomes" id="UP000070457"/>
    </source>
</evidence>
<dbReference type="PANTHER" id="PTHR10859">
    <property type="entry name" value="GLYCOSYL TRANSFERASE"/>
    <property type="match status" value="1"/>
</dbReference>
<accession>A0A136LYQ5</accession>
<dbReference type="PANTHER" id="PTHR10859:SF91">
    <property type="entry name" value="DOLICHYL-PHOSPHATE BETA-GLUCOSYLTRANSFERASE"/>
    <property type="match status" value="1"/>
</dbReference>